<dbReference type="Proteomes" id="UP000198284">
    <property type="component" value="Unassembled WGS sequence"/>
</dbReference>
<dbReference type="PANTHER" id="PTHR44757">
    <property type="entry name" value="DIGUANYLATE CYCLASE DGCP"/>
    <property type="match status" value="1"/>
</dbReference>
<dbReference type="SMART" id="SM00267">
    <property type="entry name" value="GGDEF"/>
    <property type="match status" value="1"/>
</dbReference>
<dbReference type="SUPFAM" id="SSF141868">
    <property type="entry name" value="EAL domain-like"/>
    <property type="match status" value="1"/>
</dbReference>
<dbReference type="GO" id="GO:0006355">
    <property type="term" value="P:regulation of DNA-templated transcription"/>
    <property type="evidence" value="ECO:0007669"/>
    <property type="project" value="InterPro"/>
</dbReference>
<dbReference type="Gene3D" id="3.30.70.270">
    <property type="match status" value="1"/>
</dbReference>
<evidence type="ECO:0000313" key="7">
    <source>
        <dbReference type="EMBL" id="SNT36073.1"/>
    </source>
</evidence>
<comment type="catalytic activity">
    <reaction evidence="1">
        <text>3',3'-c-di-GMP + H2O = 5'-phosphoguanylyl(3'-&gt;5')guanosine + H(+)</text>
        <dbReference type="Rhea" id="RHEA:24902"/>
        <dbReference type="ChEBI" id="CHEBI:15377"/>
        <dbReference type="ChEBI" id="CHEBI:15378"/>
        <dbReference type="ChEBI" id="CHEBI:58754"/>
        <dbReference type="ChEBI" id="CHEBI:58805"/>
        <dbReference type="EC" id="3.1.4.52"/>
    </reaction>
    <physiologicalReaction direction="left-to-right" evidence="1">
        <dbReference type="Rhea" id="RHEA:24903"/>
    </physiologicalReaction>
</comment>
<dbReference type="Pfam" id="PF00072">
    <property type="entry name" value="Response_reg"/>
    <property type="match status" value="1"/>
</dbReference>
<dbReference type="PROSITE" id="PS50883">
    <property type="entry name" value="EAL"/>
    <property type="match status" value="1"/>
</dbReference>
<dbReference type="InterPro" id="IPR013767">
    <property type="entry name" value="PAS_fold"/>
</dbReference>
<dbReference type="Pfam" id="PF00990">
    <property type="entry name" value="GGDEF"/>
    <property type="match status" value="1"/>
</dbReference>
<protein>
    <submittedName>
        <fullName evidence="7">Response regulator receiver modulated diguanylate cyclase/phosphodiesterase with PAS/PAC sensor(S)</fullName>
    </submittedName>
</protein>
<dbReference type="InterPro" id="IPR001633">
    <property type="entry name" value="EAL_dom"/>
</dbReference>
<dbReference type="PROSITE" id="PS50112">
    <property type="entry name" value="PAS"/>
    <property type="match status" value="1"/>
</dbReference>
<sequence length="736" mass="82255">MKPQDLTAGLSWLSATEDSQEAAGGPSRLLLVDDEPKLLASLHALLDGRGFALTTASSGSAAIAELGRARFDLVLLDLGMPDMSGHDVMDFINAGRITTEVIVLSGHTGIDAAIGAINRQAYGYLRKPYRQDELLNLVRNALERRKLATENRSLFARLAHSEKMYRFLIDSSPDIIYTLDPEGRFTYINRRVTELLGFDRDALIGAPYTMLVHEDDIERARYVFNERRVGERASRNVELRLKCQDPAKDKRRFETSLRTISFNSIGLYDEGEPGAEYRGTYGIARDVTEKRRAEELITYQAYHDILTDLPNRALFHDRLELALAHARRKNQHLALMFIDLDRFKVINDSLGHLKGDELLRQVAARLKRGIRKGDTLARLGGDEFVVLLPELEEREFAAVVAEKFLAALNAPFLVDGAELHVSASIGIAVFPEDGDASNDLIRHADMAMYSVKADGKNGFGFYDRSVRDAAHDKVALEQELRRALQQDELEMYYQPQVDAGSGMVAAVEALMRWNHPRRGLLSAGEFLPLAEEMGLMVALSDWMVTAVCRDFARLRAEGHDALRMCINLSPTCLGREEFLRKLWRTMQERQIPPAQLELEITENICIRNPEVAIRQLNQLSSLGVRIAIDDFGTGYSSLAYLQRFAVDTLKIDQSFVREIGQQGSHFPVVLAVISIARGLGIDLVAEGVESEAQARYLQQAGCRIMQGYHFQPPLPLAKLQALLVSETAYAAEAKLA</sequence>
<dbReference type="EMBL" id="FZOT01000029">
    <property type="protein sequence ID" value="SNT36073.1"/>
    <property type="molecule type" value="Genomic_DNA"/>
</dbReference>
<dbReference type="GO" id="GO:0071732">
    <property type="term" value="P:cellular response to nitric oxide"/>
    <property type="evidence" value="ECO:0007669"/>
    <property type="project" value="UniProtKB-ARBA"/>
</dbReference>
<dbReference type="NCBIfam" id="TIGR00229">
    <property type="entry name" value="sensory_box"/>
    <property type="match status" value="1"/>
</dbReference>
<dbReference type="FunFam" id="3.30.70.270:FF:000001">
    <property type="entry name" value="Diguanylate cyclase domain protein"/>
    <property type="match status" value="1"/>
</dbReference>
<dbReference type="InterPro" id="IPR043128">
    <property type="entry name" value="Rev_trsase/Diguanyl_cyclase"/>
</dbReference>
<dbReference type="CDD" id="cd01948">
    <property type="entry name" value="EAL"/>
    <property type="match status" value="1"/>
</dbReference>
<evidence type="ECO:0000259" key="6">
    <source>
        <dbReference type="PROSITE" id="PS50887"/>
    </source>
</evidence>
<dbReference type="InterPro" id="IPR000014">
    <property type="entry name" value="PAS"/>
</dbReference>
<evidence type="ECO:0000313" key="8">
    <source>
        <dbReference type="Proteomes" id="UP000198284"/>
    </source>
</evidence>
<dbReference type="InterPro" id="IPR029787">
    <property type="entry name" value="Nucleotide_cyclase"/>
</dbReference>
<dbReference type="PANTHER" id="PTHR44757:SF2">
    <property type="entry name" value="BIOFILM ARCHITECTURE MAINTENANCE PROTEIN MBAA"/>
    <property type="match status" value="1"/>
</dbReference>
<feature type="domain" description="Response regulatory" evidence="3">
    <location>
        <begin position="28"/>
        <end position="142"/>
    </location>
</feature>
<dbReference type="GO" id="GO:0000160">
    <property type="term" value="P:phosphorelay signal transduction system"/>
    <property type="evidence" value="ECO:0007669"/>
    <property type="project" value="InterPro"/>
</dbReference>
<evidence type="ECO:0000256" key="1">
    <source>
        <dbReference type="ARBA" id="ARBA00051114"/>
    </source>
</evidence>
<dbReference type="SMART" id="SM00052">
    <property type="entry name" value="EAL"/>
    <property type="match status" value="1"/>
</dbReference>
<dbReference type="SMART" id="SM00448">
    <property type="entry name" value="REC"/>
    <property type="match status" value="1"/>
</dbReference>
<dbReference type="SUPFAM" id="SSF55073">
    <property type="entry name" value="Nucleotide cyclase"/>
    <property type="match status" value="1"/>
</dbReference>
<dbReference type="PROSITE" id="PS50110">
    <property type="entry name" value="RESPONSE_REGULATORY"/>
    <property type="match status" value="1"/>
</dbReference>
<evidence type="ECO:0000259" key="4">
    <source>
        <dbReference type="PROSITE" id="PS50112"/>
    </source>
</evidence>
<dbReference type="Gene3D" id="3.20.20.450">
    <property type="entry name" value="EAL domain"/>
    <property type="match status" value="1"/>
</dbReference>
<dbReference type="CDD" id="cd00130">
    <property type="entry name" value="PAS"/>
    <property type="match status" value="1"/>
</dbReference>
<reference evidence="7 8" key="1">
    <citation type="submission" date="2017-06" db="EMBL/GenBank/DDBJ databases">
        <authorList>
            <person name="Kim H.J."/>
            <person name="Triplett B.A."/>
        </authorList>
    </citation>
    <scope>NUCLEOTIDE SEQUENCE [LARGE SCALE GENOMIC DNA]</scope>
    <source>
        <strain evidence="7 8">U15</strain>
    </source>
</reference>
<dbReference type="FunFam" id="3.20.20.450:FF:000001">
    <property type="entry name" value="Cyclic di-GMP phosphodiesterase yahA"/>
    <property type="match status" value="1"/>
</dbReference>
<dbReference type="InterPro" id="IPR011006">
    <property type="entry name" value="CheY-like_superfamily"/>
</dbReference>
<dbReference type="InterPro" id="IPR001789">
    <property type="entry name" value="Sig_transdc_resp-reg_receiver"/>
</dbReference>
<gene>
    <name evidence="7" type="ORF">SAMN06265795_1298</name>
</gene>
<dbReference type="RefSeq" id="WP_089401744.1">
    <property type="nucleotide sequence ID" value="NZ_FZOT01000029.1"/>
</dbReference>
<feature type="modified residue" description="4-aspartylphosphate" evidence="2">
    <location>
        <position position="77"/>
    </location>
</feature>
<proteinExistence type="predicted"/>
<dbReference type="Pfam" id="PF00989">
    <property type="entry name" value="PAS"/>
    <property type="match status" value="1"/>
</dbReference>
<keyword evidence="8" id="KW-1185">Reference proteome</keyword>
<feature type="domain" description="PAS" evidence="4">
    <location>
        <begin position="161"/>
        <end position="231"/>
    </location>
</feature>
<dbReference type="SMART" id="SM00091">
    <property type="entry name" value="PAS"/>
    <property type="match status" value="1"/>
</dbReference>
<keyword evidence="2" id="KW-0597">Phosphoprotein</keyword>
<accession>A0A239M1W3</accession>
<evidence type="ECO:0000256" key="2">
    <source>
        <dbReference type="PROSITE-ProRule" id="PRU00169"/>
    </source>
</evidence>
<dbReference type="AlphaFoldDB" id="A0A239M1W3"/>
<dbReference type="Gene3D" id="3.30.450.20">
    <property type="entry name" value="PAS domain"/>
    <property type="match status" value="1"/>
</dbReference>
<dbReference type="PROSITE" id="PS50887">
    <property type="entry name" value="GGDEF"/>
    <property type="match status" value="1"/>
</dbReference>
<dbReference type="InterPro" id="IPR035965">
    <property type="entry name" value="PAS-like_dom_sf"/>
</dbReference>
<dbReference type="Gene3D" id="3.40.50.2300">
    <property type="match status" value="1"/>
</dbReference>
<dbReference type="Pfam" id="PF00563">
    <property type="entry name" value="EAL"/>
    <property type="match status" value="1"/>
</dbReference>
<feature type="domain" description="GGDEF" evidence="6">
    <location>
        <begin position="331"/>
        <end position="464"/>
    </location>
</feature>
<dbReference type="OrthoDB" id="9813903at2"/>
<evidence type="ECO:0000259" key="3">
    <source>
        <dbReference type="PROSITE" id="PS50110"/>
    </source>
</evidence>
<evidence type="ECO:0000259" key="5">
    <source>
        <dbReference type="PROSITE" id="PS50883"/>
    </source>
</evidence>
<organism evidence="7 8">
    <name type="scientific">Noviherbaspirillum humi</name>
    <dbReference type="NCBI Taxonomy" id="1688639"/>
    <lineage>
        <taxon>Bacteria</taxon>
        <taxon>Pseudomonadati</taxon>
        <taxon>Pseudomonadota</taxon>
        <taxon>Betaproteobacteria</taxon>
        <taxon>Burkholderiales</taxon>
        <taxon>Oxalobacteraceae</taxon>
        <taxon>Noviherbaspirillum</taxon>
    </lineage>
</organism>
<dbReference type="InterPro" id="IPR052155">
    <property type="entry name" value="Biofilm_reg_signaling"/>
</dbReference>
<dbReference type="CDD" id="cd01949">
    <property type="entry name" value="GGDEF"/>
    <property type="match status" value="1"/>
</dbReference>
<dbReference type="InterPro" id="IPR000160">
    <property type="entry name" value="GGDEF_dom"/>
</dbReference>
<dbReference type="GO" id="GO:0071111">
    <property type="term" value="F:cyclic-guanylate-specific phosphodiesterase activity"/>
    <property type="evidence" value="ECO:0007669"/>
    <property type="project" value="UniProtKB-EC"/>
</dbReference>
<dbReference type="InterPro" id="IPR035919">
    <property type="entry name" value="EAL_sf"/>
</dbReference>
<dbReference type="NCBIfam" id="TIGR00254">
    <property type="entry name" value="GGDEF"/>
    <property type="match status" value="1"/>
</dbReference>
<dbReference type="SUPFAM" id="SSF52172">
    <property type="entry name" value="CheY-like"/>
    <property type="match status" value="1"/>
</dbReference>
<feature type="domain" description="EAL" evidence="5">
    <location>
        <begin position="473"/>
        <end position="727"/>
    </location>
</feature>
<dbReference type="SUPFAM" id="SSF55785">
    <property type="entry name" value="PYP-like sensor domain (PAS domain)"/>
    <property type="match status" value="1"/>
</dbReference>
<name>A0A239M1W3_9BURK</name>